<protein>
    <submittedName>
        <fullName evidence="1">Uncharacterized protein</fullName>
    </submittedName>
</protein>
<comment type="caution">
    <text evidence="1">The sequence shown here is derived from an EMBL/GenBank/DDBJ whole genome shotgun (WGS) entry which is preliminary data.</text>
</comment>
<keyword evidence="2" id="KW-1185">Reference proteome</keyword>
<evidence type="ECO:0000313" key="1">
    <source>
        <dbReference type="EMBL" id="KAL0010400.1"/>
    </source>
</evidence>
<dbReference type="EMBL" id="JAZDWU010000002">
    <property type="protein sequence ID" value="KAL0010400.1"/>
    <property type="molecule type" value="Genomic_DNA"/>
</dbReference>
<dbReference type="AlphaFoldDB" id="A0AAW2DM58"/>
<accession>A0AAW2DM58</accession>
<name>A0AAW2DM58_9ROSI</name>
<organism evidence="1 2">
    <name type="scientific">Lithocarpus litseifolius</name>
    <dbReference type="NCBI Taxonomy" id="425828"/>
    <lineage>
        <taxon>Eukaryota</taxon>
        <taxon>Viridiplantae</taxon>
        <taxon>Streptophyta</taxon>
        <taxon>Embryophyta</taxon>
        <taxon>Tracheophyta</taxon>
        <taxon>Spermatophyta</taxon>
        <taxon>Magnoliopsida</taxon>
        <taxon>eudicotyledons</taxon>
        <taxon>Gunneridae</taxon>
        <taxon>Pentapetalae</taxon>
        <taxon>rosids</taxon>
        <taxon>fabids</taxon>
        <taxon>Fagales</taxon>
        <taxon>Fagaceae</taxon>
        <taxon>Lithocarpus</taxon>
    </lineage>
</organism>
<evidence type="ECO:0000313" key="2">
    <source>
        <dbReference type="Proteomes" id="UP001459277"/>
    </source>
</evidence>
<reference evidence="1 2" key="1">
    <citation type="submission" date="2024-01" db="EMBL/GenBank/DDBJ databases">
        <title>A telomere-to-telomere, gap-free genome of sweet tea (Lithocarpus litseifolius).</title>
        <authorList>
            <person name="Zhou J."/>
        </authorList>
    </citation>
    <scope>NUCLEOTIDE SEQUENCE [LARGE SCALE GENOMIC DNA]</scope>
    <source>
        <strain evidence="1">Zhou-2022a</strain>
        <tissue evidence="1">Leaf</tissue>
    </source>
</reference>
<dbReference type="Proteomes" id="UP001459277">
    <property type="component" value="Unassembled WGS sequence"/>
</dbReference>
<sequence>MKIGVSRLATPNTILNVNIHFAPAHEQWTISLDMALILNEIWRARNHILFQDGKADLLKIKQSVHAKFSEFSKVFSPVIHPSPEESIAAWSPPPEDWIKINVDAALNDTRSALAVAARDNHGEVIRIWGTRHHL</sequence>
<proteinExistence type="predicted"/>
<gene>
    <name evidence="1" type="ORF">SO802_005508</name>
</gene>